<dbReference type="InterPro" id="IPR036875">
    <property type="entry name" value="Znf_CCHC_sf"/>
</dbReference>
<dbReference type="SMART" id="SM00343">
    <property type="entry name" value="ZnF_C2HC"/>
    <property type="match status" value="1"/>
</dbReference>
<feature type="region of interest" description="Disordered" evidence="1">
    <location>
        <begin position="77"/>
        <end position="117"/>
    </location>
</feature>
<dbReference type="EMBL" id="PNBA02000021">
    <property type="protein sequence ID" value="KAG6387152.1"/>
    <property type="molecule type" value="Genomic_DNA"/>
</dbReference>
<dbReference type="InterPro" id="IPR054722">
    <property type="entry name" value="PolX-like_BBD"/>
</dbReference>
<reference evidence="3" key="2">
    <citation type="submission" date="2020-08" db="EMBL/GenBank/DDBJ databases">
        <title>Plant Genome Project.</title>
        <authorList>
            <person name="Zhang R.-G."/>
        </authorList>
    </citation>
    <scope>NUCLEOTIDE SEQUENCE</scope>
    <source>
        <strain evidence="3">Huo1</strain>
        <tissue evidence="3">Leaf</tissue>
    </source>
</reference>
<keyword evidence="4" id="KW-1185">Reference proteome</keyword>
<sequence>MFRLRMQEGTPLRDHLENLNKILLDLRNVEVKVEDEDVALIPLVSLPELYENFVELFMTGKETLSLEDVRSALHIREDRQQATSPATESQASGLSATGTGQKKSGKKKWKSKGGSKGFQPGDICTYCKEPRHWKYDCPKKKKKGDANGSATVAEADDSDSEVSLALVADDQPHSNDVWIFDSGASYHLCPHTDYFTTYEQIDGGNITMANSVVCKVVGIGSIRIRTHDGVFCTLNNVTHVVLTALKRDVGRVYDKAMAYEAWSHGERGMQILSKRDFLSGHKVKNLDFCEHCVFGKLHRNKFPKKVVHRTKGTLDYIHMDCCITC</sequence>
<dbReference type="GO" id="GO:0008270">
    <property type="term" value="F:zinc ion binding"/>
    <property type="evidence" value="ECO:0007669"/>
    <property type="project" value="InterPro"/>
</dbReference>
<feature type="compositionally biased region" description="Polar residues" evidence="1">
    <location>
        <begin position="81"/>
        <end position="97"/>
    </location>
</feature>
<evidence type="ECO:0000256" key="1">
    <source>
        <dbReference type="SAM" id="MobiDB-lite"/>
    </source>
</evidence>
<dbReference type="Pfam" id="PF14223">
    <property type="entry name" value="Retrotran_gag_2"/>
    <property type="match status" value="1"/>
</dbReference>
<dbReference type="Proteomes" id="UP000298416">
    <property type="component" value="Unassembled WGS sequence"/>
</dbReference>
<organism evidence="3">
    <name type="scientific">Salvia splendens</name>
    <name type="common">Scarlet sage</name>
    <dbReference type="NCBI Taxonomy" id="180675"/>
    <lineage>
        <taxon>Eukaryota</taxon>
        <taxon>Viridiplantae</taxon>
        <taxon>Streptophyta</taxon>
        <taxon>Embryophyta</taxon>
        <taxon>Tracheophyta</taxon>
        <taxon>Spermatophyta</taxon>
        <taxon>Magnoliopsida</taxon>
        <taxon>eudicotyledons</taxon>
        <taxon>Gunneridae</taxon>
        <taxon>Pentapetalae</taxon>
        <taxon>asterids</taxon>
        <taxon>lamiids</taxon>
        <taxon>Lamiales</taxon>
        <taxon>Lamiaceae</taxon>
        <taxon>Nepetoideae</taxon>
        <taxon>Mentheae</taxon>
        <taxon>Salviinae</taxon>
        <taxon>Salvia</taxon>
        <taxon>Salvia subgen. Calosphace</taxon>
        <taxon>core Calosphace</taxon>
    </lineage>
</organism>
<dbReference type="PANTHER" id="PTHR47592:SF27">
    <property type="entry name" value="OS08G0421700 PROTEIN"/>
    <property type="match status" value="1"/>
</dbReference>
<dbReference type="InterPro" id="IPR001878">
    <property type="entry name" value="Znf_CCHC"/>
</dbReference>
<feature type="compositionally biased region" description="Basic residues" evidence="1">
    <location>
        <begin position="103"/>
        <end position="113"/>
    </location>
</feature>
<accession>A0A8X8Z168</accession>
<name>A0A8X8Z168_SALSN</name>
<comment type="caution">
    <text evidence="3">The sequence shown here is derived from an EMBL/GenBank/DDBJ whole genome shotgun (WGS) entry which is preliminary data.</text>
</comment>
<dbReference type="PANTHER" id="PTHR47592">
    <property type="entry name" value="PBF68 PROTEIN"/>
    <property type="match status" value="1"/>
</dbReference>
<gene>
    <name evidence="3" type="ORF">SASPL_152337</name>
</gene>
<proteinExistence type="predicted"/>
<evidence type="ECO:0000313" key="4">
    <source>
        <dbReference type="Proteomes" id="UP000298416"/>
    </source>
</evidence>
<dbReference type="SUPFAM" id="SSF57756">
    <property type="entry name" value="Retrovirus zinc finger-like domains"/>
    <property type="match status" value="1"/>
</dbReference>
<dbReference type="AlphaFoldDB" id="A0A8X8Z168"/>
<dbReference type="GO" id="GO:0003676">
    <property type="term" value="F:nucleic acid binding"/>
    <property type="evidence" value="ECO:0007669"/>
    <property type="project" value="InterPro"/>
</dbReference>
<reference evidence="3" key="1">
    <citation type="submission" date="2018-01" db="EMBL/GenBank/DDBJ databases">
        <authorList>
            <person name="Mao J.F."/>
        </authorList>
    </citation>
    <scope>NUCLEOTIDE SEQUENCE</scope>
    <source>
        <strain evidence="3">Huo1</strain>
        <tissue evidence="3">Leaf</tissue>
    </source>
</reference>
<dbReference type="Pfam" id="PF22936">
    <property type="entry name" value="Pol_BBD"/>
    <property type="match status" value="1"/>
</dbReference>
<dbReference type="Gene3D" id="4.10.60.10">
    <property type="entry name" value="Zinc finger, CCHC-type"/>
    <property type="match status" value="1"/>
</dbReference>
<feature type="domain" description="CCHC-type" evidence="2">
    <location>
        <begin position="123"/>
        <end position="139"/>
    </location>
</feature>
<protein>
    <recommendedName>
        <fullName evidence="2">CCHC-type domain-containing protein</fullName>
    </recommendedName>
</protein>
<evidence type="ECO:0000259" key="2">
    <source>
        <dbReference type="SMART" id="SM00343"/>
    </source>
</evidence>
<evidence type="ECO:0000313" key="3">
    <source>
        <dbReference type="EMBL" id="KAG6387152.1"/>
    </source>
</evidence>